<dbReference type="PANTHER" id="PTHR39324">
    <property type="entry name" value="CALCIUM DODECIN"/>
    <property type="match status" value="1"/>
</dbReference>
<dbReference type="InterPro" id="IPR036694">
    <property type="entry name" value="Dodecin-like_sf"/>
</dbReference>
<gene>
    <name evidence="1" type="ORF">GCM10011309_22310</name>
</gene>
<dbReference type="Proteomes" id="UP000600865">
    <property type="component" value="Unassembled WGS sequence"/>
</dbReference>
<dbReference type="AlphaFoldDB" id="A0A918KPL2"/>
<dbReference type="Pfam" id="PF07311">
    <property type="entry name" value="Dodecin"/>
    <property type="match status" value="1"/>
</dbReference>
<sequence>MAVMKTIEVMSESSKSFEAAIEHAVERTGKTVKNIRSAYVNEMSTSIKGNKIDKYRVNVKITFEVSD</sequence>
<dbReference type="SUPFAM" id="SSF89807">
    <property type="entry name" value="Dodecin-like"/>
    <property type="match status" value="1"/>
</dbReference>
<dbReference type="InterPro" id="IPR009923">
    <property type="entry name" value="Dodecin"/>
</dbReference>
<comment type="caution">
    <text evidence="1">The sequence shown here is derived from an EMBL/GenBank/DDBJ whole genome shotgun (WGS) entry which is preliminary data.</text>
</comment>
<dbReference type="RefSeq" id="WP_189585776.1">
    <property type="nucleotide sequence ID" value="NZ_BMYV01000002.1"/>
</dbReference>
<name>A0A918KPL2_9PROT</name>
<organism evidence="1 2">
    <name type="scientific">Litorimonas cladophorae</name>
    <dbReference type="NCBI Taxonomy" id="1220491"/>
    <lineage>
        <taxon>Bacteria</taxon>
        <taxon>Pseudomonadati</taxon>
        <taxon>Pseudomonadota</taxon>
        <taxon>Alphaproteobacteria</taxon>
        <taxon>Maricaulales</taxon>
        <taxon>Robiginitomaculaceae</taxon>
    </lineage>
</organism>
<reference evidence="1 2" key="1">
    <citation type="journal article" date="2014" name="Int. J. Syst. Evol. Microbiol.">
        <title>Complete genome sequence of Corynebacterium casei LMG S-19264T (=DSM 44701T), isolated from a smear-ripened cheese.</title>
        <authorList>
            <consortium name="US DOE Joint Genome Institute (JGI-PGF)"/>
            <person name="Walter F."/>
            <person name="Albersmeier A."/>
            <person name="Kalinowski J."/>
            <person name="Ruckert C."/>
        </authorList>
    </citation>
    <scope>NUCLEOTIDE SEQUENCE [LARGE SCALE GENOMIC DNA]</scope>
    <source>
        <strain evidence="1 2">KCTC 23968</strain>
    </source>
</reference>
<evidence type="ECO:0008006" key="3">
    <source>
        <dbReference type="Google" id="ProtNLM"/>
    </source>
</evidence>
<keyword evidence="2" id="KW-1185">Reference proteome</keyword>
<dbReference type="Gene3D" id="3.30.1660.10">
    <property type="entry name" value="Flavin-binding protein dodecin"/>
    <property type="match status" value="1"/>
</dbReference>
<evidence type="ECO:0000313" key="1">
    <source>
        <dbReference type="EMBL" id="GGX71637.1"/>
    </source>
</evidence>
<accession>A0A918KPL2</accession>
<protein>
    <recommendedName>
        <fullName evidence="3">Dodecin domain-containing protein</fullName>
    </recommendedName>
</protein>
<evidence type="ECO:0000313" key="2">
    <source>
        <dbReference type="Proteomes" id="UP000600865"/>
    </source>
</evidence>
<dbReference type="PANTHER" id="PTHR39324:SF1">
    <property type="entry name" value="CALCIUM DODECIN"/>
    <property type="match status" value="1"/>
</dbReference>
<dbReference type="InterPro" id="IPR025543">
    <property type="entry name" value="Dodecin-like"/>
</dbReference>
<dbReference type="EMBL" id="BMYV01000002">
    <property type="protein sequence ID" value="GGX71637.1"/>
    <property type="molecule type" value="Genomic_DNA"/>
</dbReference>
<proteinExistence type="predicted"/>